<dbReference type="InterPro" id="IPR036271">
    <property type="entry name" value="Tet_transcr_reg_TetR-rel_C_sf"/>
</dbReference>
<proteinExistence type="predicted"/>
<gene>
    <name evidence="2" type="ORF">AYR53_04845</name>
</gene>
<dbReference type="Gene3D" id="1.10.357.10">
    <property type="entry name" value="Tetracycline Repressor, domain 2"/>
    <property type="match status" value="1"/>
</dbReference>
<reference evidence="2 3" key="1">
    <citation type="submission" date="2016-03" db="EMBL/GenBank/DDBJ databases">
        <title>Pediococcus and Lactobacillus from brewery environment - whole genome sequencing and assembly.</title>
        <authorList>
            <person name="Behr J."/>
            <person name="Geissler A.J."/>
            <person name="Vogel R.F."/>
        </authorList>
    </citation>
    <scope>NUCLEOTIDE SEQUENCE [LARGE SCALE GENOMIC DNA]</scope>
    <source>
        <strain evidence="2 3">TMW 1.1989</strain>
    </source>
</reference>
<dbReference type="InterPro" id="IPR001647">
    <property type="entry name" value="HTH_TetR"/>
</dbReference>
<dbReference type="KEGG" id="lbt:AYR52_09150"/>
<name>A0A192H1K5_9LACO</name>
<dbReference type="EMBL" id="CP014873">
    <property type="protein sequence ID" value="ANK62158.1"/>
    <property type="molecule type" value="Genomic_DNA"/>
</dbReference>
<dbReference type="AlphaFoldDB" id="A0A192H1K5"/>
<organism evidence="2 3">
    <name type="scientific">Loigolactobacillus backii</name>
    <dbReference type="NCBI Taxonomy" id="375175"/>
    <lineage>
        <taxon>Bacteria</taxon>
        <taxon>Bacillati</taxon>
        <taxon>Bacillota</taxon>
        <taxon>Bacilli</taxon>
        <taxon>Lactobacillales</taxon>
        <taxon>Lactobacillaceae</taxon>
        <taxon>Loigolactobacillus</taxon>
    </lineage>
</organism>
<keyword evidence="3" id="KW-1185">Reference proteome</keyword>
<dbReference type="SUPFAM" id="SSF46689">
    <property type="entry name" value="Homeodomain-like"/>
    <property type="match status" value="1"/>
</dbReference>
<dbReference type="InterPro" id="IPR050624">
    <property type="entry name" value="HTH-type_Tx_Regulator"/>
</dbReference>
<evidence type="ECO:0000313" key="3">
    <source>
        <dbReference type="Proteomes" id="UP000078582"/>
    </source>
</evidence>
<dbReference type="STRING" id="375175.AYR53_04845"/>
<protein>
    <submittedName>
        <fullName evidence="2">Uncharacterized protein</fullName>
    </submittedName>
</protein>
<dbReference type="PANTHER" id="PTHR43479">
    <property type="entry name" value="ACREF/ENVCD OPERON REPRESSOR-RELATED"/>
    <property type="match status" value="1"/>
</dbReference>
<evidence type="ECO:0000313" key="2">
    <source>
        <dbReference type="EMBL" id="ANK62158.1"/>
    </source>
</evidence>
<dbReference type="SUPFAM" id="SSF48498">
    <property type="entry name" value="Tetracyclin repressor-like, C-terminal domain"/>
    <property type="match status" value="1"/>
</dbReference>
<dbReference type="PANTHER" id="PTHR43479:SF11">
    <property type="entry name" value="ACREF_ENVCD OPERON REPRESSOR-RELATED"/>
    <property type="match status" value="1"/>
</dbReference>
<keyword evidence="1" id="KW-0238">DNA-binding</keyword>
<dbReference type="Pfam" id="PF00440">
    <property type="entry name" value="TetR_N"/>
    <property type="match status" value="1"/>
</dbReference>
<accession>A0A192H1K5</accession>
<dbReference type="Proteomes" id="UP000078582">
    <property type="component" value="Chromosome"/>
</dbReference>
<dbReference type="PROSITE" id="PS50977">
    <property type="entry name" value="HTH_TETR_2"/>
    <property type="match status" value="1"/>
</dbReference>
<dbReference type="InterPro" id="IPR009057">
    <property type="entry name" value="Homeodomain-like_sf"/>
</dbReference>
<dbReference type="PRINTS" id="PR00455">
    <property type="entry name" value="HTHTETR"/>
</dbReference>
<evidence type="ECO:0000256" key="1">
    <source>
        <dbReference type="ARBA" id="ARBA00023125"/>
    </source>
</evidence>
<sequence length="192" mass="21307">MRIKDDQKRLAILKSATNLIVKNGLSSVTTAKVARAAGLVQSNLYIYFSSKEVLLATVFKTTQEQLADYLRQQLTDVETPKEQLGIYMRALYQYSIEHPEHVQLLQQFAADPILQTLPVPIQQRQAIFNAPTDFLAAGIKAGVFRKTAASILQTMISTTLLTYAHAVTAKQLDPVKVPLEQILTLLKAAVLI</sequence>
<dbReference type="RefSeq" id="WP_068225725.1">
    <property type="nucleotide sequence ID" value="NZ_CP014623.1"/>
</dbReference>
<dbReference type="GeneID" id="42981571"/>
<dbReference type="GO" id="GO:0003677">
    <property type="term" value="F:DNA binding"/>
    <property type="evidence" value="ECO:0007669"/>
    <property type="project" value="UniProtKB-UniRule"/>
</dbReference>
<dbReference type="OrthoDB" id="9809994at2"/>